<name>A0A2B4SQY3_STYPI</name>
<gene>
    <name evidence="1" type="ORF">AWC38_SpisGene3723</name>
</gene>
<protein>
    <submittedName>
        <fullName evidence="1">Uncharacterized protein</fullName>
    </submittedName>
</protein>
<comment type="caution">
    <text evidence="1">The sequence shown here is derived from an EMBL/GenBank/DDBJ whole genome shotgun (WGS) entry which is preliminary data.</text>
</comment>
<reference evidence="2" key="1">
    <citation type="journal article" date="2017" name="bioRxiv">
        <title>Comparative analysis of the genomes of Stylophora pistillata and Acropora digitifera provides evidence for extensive differences between species of corals.</title>
        <authorList>
            <person name="Voolstra C.R."/>
            <person name="Li Y."/>
            <person name="Liew Y.J."/>
            <person name="Baumgarten S."/>
            <person name="Zoccola D."/>
            <person name="Flot J.-F."/>
            <person name="Tambutte S."/>
            <person name="Allemand D."/>
            <person name="Aranda M."/>
        </authorList>
    </citation>
    <scope>NUCLEOTIDE SEQUENCE [LARGE SCALE GENOMIC DNA]</scope>
</reference>
<dbReference type="PANTHER" id="PTHR35617:SF3">
    <property type="entry name" value="CORE-BINDING (CB) DOMAIN-CONTAINING PROTEIN"/>
    <property type="match status" value="1"/>
</dbReference>
<accession>A0A2B4SQY3</accession>
<dbReference type="Proteomes" id="UP000225706">
    <property type="component" value="Unassembled WGS sequence"/>
</dbReference>
<evidence type="ECO:0000313" key="1">
    <source>
        <dbReference type="EMBL" id="PFX31483.1"/>
    </source>
</evidence>
<proteinExistence type="predicted"/>
<sequence>MTSSFPGVMYGALHYRALEMEKTCALKQNKGNFDRPMTLSSEAKSDIQWWIDSISEAYNPVNHGDPDIITTTDASLSGWDACLDGMTTGGCGTLMRPPMISTTLRSLLSYLLCSPFLTRKTRTLFLPAQPEEIHPLHKKLELLACHLSGTSCLTKEFQKKLQNSSSNPGGQGHRNSIELTLKDGNYSVLQGKLIPFVYIKQTSEVRNGADQLWLSDQKPHNPASKDIVSRWIKEFLKQSGIDILSYGAHSTSAASSSAACSSPNISLQTIMNAAGWARESTLGNFMIKQLTQRVKTLESNFYCIVMESNKVTFLVVGIIWLFIATLL</sequence>
<dbReference type="PANTHER" id="PTHR35617">
    <property type="entry name" value="PHAGE_INTEGRASE DOMAIN-CONTAINING PROTEIN"/>
    <property type="match status" value="1"/>
</dbReference>
<dbReference type="EMBL" id="LSMT01000035">
    <property type="protein sequence ID" value="PFX31483.1"/>
    <property type="molecule type" value="Genomic_DNA"/>
</dbReference>
<organism evidence="1 2">
    <name type="scientific">Stylophora pistillata</name>
    <name type="common">Smooth cauliflower coral</name>
    <dbReference type="NCBI Taxonomy" id="50429"/>
    <lineage>
        <taxon>Eukaryota</taxon>
        <taxon>Metazoa</taxon>
        <taxon>Cnidaria</taxon>
        <taxon>Anthozoa</taxon>
        <taxon>Hexacorallia</taxon>
        <taxon>Scleractinia</taxon>
        <taxon>Astrocoeniina</taxon>
        <taxon>Pocilloporidae</taxon>
        <taxon>Stylophora</taxon>
    </lineage>
</organism>
<dbReference type="AlphaFoldDB" id="A0A2B4SQY3"/>
<evidence type="ECO:0000313" key="2">
    <source>
        <dbReference type="Proteomes" id="UP000225706"/>
    </source>
</evidence>
<keyword evidence="2" id="KW-1185">Reference proteome</keyword>